<evidence type="ECO:0000256" key="2">
    <source>
        <dbReference type="RuleBase" id="RU000411"/>
    </source>
</evidence>
<dbReference type="InterPro" id="IPR042178">
    <property type="entry name" value="Serpin_sf_1"/>
</dbReference>
<dbReference type="Gene3D" id="3.30.497.10">
    <property type="entry name" value="Antithrombin, subunit I, domain 2"/>
    <property type="match status" value="1"/>
</dbReference>
<reference evidence="4 5" key="1">
    <citation type="submission" date="2022-03" db="EMBL/GenBank/DDBJ databases">
        <authorList>
            <person name="Macdonald S."/>
            <person name="Ahmed S."/>
            <person name="Newling K."/>
        </authorList>
    </citation>
    <scope>NUCLEOTIDE SEQUENCE [LARGE SCALE GENOMIC DNA]</scope>
</reference>
<evidence type="ECO:0000259" key="3">
    <source>
        <dbReference type="SMART" id="SM00093"/>
    </source>
</evidence>
<accession>A0ABC8JZP4</accession>
<evidence type="ECO:0000313" key="4">
    <source>
        <dbReference type="EMBL" id="CAH8348846.1"/>
    </source>
</evidence>
<dbReference type="CDD" id="cd02043">
    <property type="entry name" value="serpinP_plants"/>
    <property type="match status" value="1"/>
</dbReference>
<dbReference type="PROSITE" id="PS00284">
    <property type="entry name" value="SERPIN"/>
    <property type="match status" value="1"/>
</dbReference>
<dbReference type="InterPro" id="IPR042185">
    <property type="entry name" value="Serpin_sf_2"/>
</dbReference>
<dbReference type="Gene3D" id="6.20.40.10">
    <property type="match status" value="1"/>
</dbReference>
<dbReference type="EMBL" id="CAKOAT010161599">
    <property type="protein sequence ID" value="CAH8348846.1"/>
    <property type="molecule type" value="Genomic_DNA"/>
</dbReference>
<keyword evidence="5" id="KW-1185">Reference proteome</keyword>
<dbReference type="SMART" id="SM00093">
    <property type="entry name" value="SERPIN"/>
    <property type="match status" value="1"/>
</dbReference>
<dbReference type="SUPFAM" id="SSF56574">
    <property type="entry name" value="Serpins"/>
    <property type="match status" value="1"/>
</dbReference>
<dbReference type="InterPro" id="IPR000215">
    <property type="entry name" value="Serpin_fam"/>
</dbReference>
<dbReference type="InterPro" id="IPR036186">
    <property type="entry name" value="Serpin_sf"/>
</dbReference>
<evidence type="ECO:0000256" key="1">
    <source>
        <dbReference type="ARBA" id="ARBA00009500"/>
    </source>
</evidence>
<protein>
    <recommendedName>
        <fullName evidence="3">Serpin domain-containing protein</fullName>
    </recommendedName>
</protein>
<dbReference type="AlphaFoldDB" id="A0ABC8JZP4"/>
<organism evidence="4 5">
    <name type="scientific">Eruca vesicaria subsp. sativa</name>
    <name type="common">Garden rocket</name>
    <name type="synonym">Eruca sativa</name>
    <dbReference type="NCBI Taxonomy" id="29727"/>
    <lineage>
        <taxon>Eukaryota</taxon>
        <taxon>Viridiplantae</taxon>
        <taxon>Streptophyta</taxon>
        <taxon>Embryophyta</taxon>
        <taxon>Tracheophyta</taxon>
        <taxon>Spermatophyta</taxon>
        <taxon>Magnoliopsida</taxon>
        <taxon>eudicotyledons</taxon>
        <taxon>Gunneridae</taxon>
        <taxon>Pentapetalae</taxon>
        <taxon>rosids</taxon>
        <taxon>malvids</taxon>
        <taxon>Brassicales</taxon>
        <taxon>Brassicaceae</taxon>
        <taxon>Brassiceae</taxon>
        <taxon>Eruca</taxon>
    </lineage>
</organism>
<dbReference type="Gene3D" id="2.30.39.10">
    <property type="entry name" value="Alpha-1-antitrypsin, domain 1"/>
    <property type="match status" value="1"/>
</dbReference>
<dbReference type="PANTHER" id="PTHR11461">
    <property type="entry name" value="SERINE PROTEASE INHIBITOR, SERPIN"/>
    <property type="match status" value="1"/>
</dbReference>
<dbReference type="Pfam" id="PF00079">
    <property type="entry name" value="Serpin"/>
    <property type="match status" value="2"/>
</dbReference>
<feature type="domain" description="Serpin" evidence="3">
    <location>
        <begin position="26"/>
        <end position="393"/>
    </location>
</feature>
<dbReference type="InterPro" id="IPR023795">
    <property type="entry name" value="Serpin_CS"/>
</dbReference>
<evidence type="ECO:0000313" key="5">
    <source>
        <dbReference type="Proteomes" id="UP001642260"/>
    </source>
</evidence>
<dbReference type="InterPro" id="IPR023796">
    <property type="entry name" value="Serpin_dom"/>
</dbReference>
<gene>
    <name evidence="4" type="ORF">ERUC_LOCUS17481</name>
</gene>
<sequence>MNPSSVPSKSVINVEKAIKNQNDLALIVSKHLFSTKAKDSNTVFSPASINSCLTLAASGPDGSAVSGEILSFLRSSSTDEINAVFSKIVPIVFADRSANGGPKISSLNGVWIEKTLPIDPSFKDLFENVFKAVFGRVDFRSQAEQVRGELNKWAENHTNGLIKDILPPGSISSLTNSVYGNALYFKGAWEVPFDKSYTMHRKFHRVSRTAVSVPFMSSCMDQYINAYDGFKVLRIPYRQGGVANNNNRSFSYLQGIDAATNGSFSMYFYLPDKRDGLDDLVKAMASTSGFLDSHVPSFPVLVNEFRIPKFKISYGLDGDDLGLRSMYLFHKACVEIDEEGAEAAAATCTVADGCAMPMKPPKRIDFVADHPFVFLIREDKTGTVLFVGQIFDPSDKSS</sequence>
<comment type="caution">
    <text evidence="4">The sequence shown here is derived from an EMBL/GenBank/DDBJ whole genome shotgun (WGS) entry which is preliminary data.</text>
</comment>
<dbReference type="PANTHER" id="PTHR11461:SF373">
    <property type="entry name" value="SERPIN DOMAIN-CONTAINING PROTEIN"/>
    <property type="match status" value="1"/>
</dbReference>
<proteinExistence type="inferred from homology"/>
<name>A0ABC8JZP4_ERUVS</name>
<dbReference type="Proteomes" id="UP001642260">
    <property type="component" value="Unassembled WGS sequence"/>
</dbReference>
<comment type="similarity">
    <text evidence="1 2">Belongs to the serpin family.</text>
</comment>